<gene>
    <name evidence="6" type="ORF">CS006_03435</name>
</gene>
<evidence type="ECO:0000256" key="3">
    <source>
        <dbReference type="ARBA" id="ARBA00023125"/>
    </source>
</evidence>
<dbReference type="EMBL" id="PEBI01000001">
    <property type="protein sequence ID" value="PJM74190.1"/>
    <property type="molecule type" value="Genomic_DNA"/>
</dbReference>
<organism evidence="6 7">
    <name type="scientific">Bifidobacterium primatium</name>
    <dbReference type="NCBI Taxonomy" id="2045438"/>
    <lineage>
        <taxon>Bacteria</taxon>
        <taxon>Bacillati</taxon>
        <taxon>Actinomycetota</taxon>
        <taxon>Actinomycetes</taxon>
        <taxon>Bifidobacteriales</taxon>
        <taxon>Bifidobacteriaceae</taxon>
        <taxon>Bifidobacterium</taxon>
    </lineage>
</organism>
<reference evidence="6 7" key="1">
    <citation type="submission" date="2017-10" db="EMBL/GenBank/DDBJ databases">
        <title>Draft genome sequences of strains TRE 1, TRE 9, TRE H and TRI 7, isolated from tamarins, belonging to four potential novel Bifidobacterium species.</title>
        <authorList>
            <person name="Mattarelli P."/>
            <person name="Modesto M."/>
            <person name="Puglisi E."/>
            <person name="Morelli L."/>
            <person name="Spezio C."/>
            <person name="Bonetti A."/>
            <person name="Sandri C."/>
        </authorList>
    </citation>
    <scope>NUCLEOTIDE SEQUENCE [LARGE SCALE GENOMIC DNA]</scope>
    <source>
        <strain evidence="7">TRE1</strain>
    </source>
</reference>
<dbReference type="CDD" id="cd07377">
    <property type="entry name" value="WHTH_GntR"/>
    <property type="match status" value="1"/>
</dbReference>
<sequence length="145" mass="16197">MDFRLYYLSDTVRYSNQFGIEDRMTFAIDRNSPTPVFNQIYVQFEGLIRSGLMEAGSPLPSIRQLAQSLDVSANSVKHAYEDLESNGLIVTSPGRKARVAEQSRLACDVLAAIQCLVMAAHKHNADLTATQNVLSTVWEMEPEED</sequence>
<accession>A0A2M9HBK4</accession>
<dbReference type="PANTHER" id="PTHR46577">
    <property type="entry name" value="HTH-TYPE TRANSCRIPTIONAL REGULATORY PROTEIN GABR"/>
    <property type="match status" value="1"/>
</dbReference>
<dbReference type="Pfam" id="PF00392">
    <property type="entry name" value="GntR"/>
    <property type="match status" value="1"/>
</dbReference>
<proteinExistence type="predicted"/>
<dbReference type="PROSITE" id="PS50949">
    <property type="entry name" value="HTH_GNTR"/>
    <property type="match status" value="1"/>
</dbReference>
<comment type="caution">
    <text evidence="6">The sequence shown here is derived from an EMBL/GenBank/DDBJ whole genome shotgun (WGS) entry which is preliminary data.</text>
</comment>
<keyword evidence="7" id="KW-1185">Reference proteome</keyword>
<evidence type="ECO:0000256" key="2">
    <source>
        <dbReference type="ARBA" id="ARBA00023015"/>
    </source>
</evidence>
<dbReference type="GO" id="GO:0003677">
    <property type="term" value="F:DNA binding"/>
    <property type="evidence" value="ECO:0007669"/>
    <property type="project" value="UniProtKB-KW"/>
</dbReference>
<dbReference type="InterPro" id="IPR051446">
    <property type="entry name" value="HTH_trans_reg/aminotransferase"/>
</dbReference>
<dbReference type="OrthoDB" id="4307011at2"/>
<dbReference type="PRINTS" id="PR00035">
    <property type="entry name" value="HTHGNTR"/>
</dbReference>
<keyword evidence="1" id="KW-0663">Pyridoxal phosphate</keyword>
<keyword evidence="4" id="KW-0804">Transcription</keyword>
<dbReference type="SUPFAM" id="SSF46785">
    <property type="entry name" value="Winged helix' DNA-binding domain"/>
    <property type="match status" value="1"/>
</dbReference>
<evidence type="ECO:0000256" key="4">
    <source>
        <dbReference type="ARBA" id="ARBA00023163"/>
    </source>
</evidence>
<dbReference type="SMART" id="SM00345">
    <property type="entry name" value="HTH_GNTR"/>
    <property type="match status" value="1"/>
</dbReference>
<evidence type="ECO:0000313" key="6">
    <source>
        <dbReference type="EMBL" id="PJM74190.1"/>
    </source>
</evidence>
<feature type="domain" description="HTH gntR-type" evidence="5">
    <location>
        <begin position="34"/>
        <end position="102"/>
    </location>
</feature>
<keyword evidence="2" id="KW-0805">Transcription regulation</keyword>
<dbReference type="GO" id="GO:0003700">
    <property type="term" value="F:DNA-binding transcription factor activity"/>
    <property type="evidence" value="ECO:0007669"/>
    <property type="project" value="InterPro"/>
</dbReference>
<dbReference type="Proteomes" id="UP000229095">
    <property type="component" value="Unassembled WGS sequence"/>
</dbReference>
<evidence type="ECO:0000259" key="5">
    <source>
        <dbReference type="PROSITE" id="PS50949"/>
    </source>
</evidence>
<dbReference type="PANTHER" id="PTHR46577:SF1">
    <property type="entry name" value="HTH-TYPE TRANSCRIPTIONAL REGULATORY PROTEIN GABR"/>
    <property type="match status" value="1"/>
</dbReference>
<dbReference type="Gene3D" id="1.10.10.10">
    <property type="entry name" value="Winged helix-like DNA-binding domain superfamily/Winged helix DNA-binding domain"/>
    <property type="match status" value="1"/>
</dbReference>
<evidence type="ECO:0000313" key="7">
    <source>
        <dbReference type="Proteomes" id="UP000229095"/>
    </source>
</evidence>
<protein>
    <recommendedName>
        <fullName evidence="5">HTH gntR-type domain-containing protein</fullName>
    </recommendedName>
</protein>
<keyword evidence="3" id="KW-0238">DNA-binding</keyword>
<name>A0A2M9HBK4_9BIFI</name>
<dbReference type="InterPro" id="IPR036390">
    <property type="entry name" value="WH_DNA-bd_sf"/>
</dbReference>
<evidence type="ECO:0000256" key="1">
    <source>
        <dbReference type="ARBA" id="ARBA00022898"/>
    </source>
</evidence>
<dbReference type="AlphaFoldDB" id="A0A2M9HBK4"/>
<dbReference type="InterPro" id="IPR036388">
    <property type="entry name" value="WH-like_DNA-bd_sf"/>
</dbReference>
<dbReference type="InterPro" id="IPR000524">
    <property type="entry name" value="Tscrpt_reg_HTH_GntR"/>
</dbReference>